<evidence type="ECO:0000313" key="1">
    <source>
        <dbReference type="EMBL" id="NVL07923.1"/>
    </source>
</evidence>
<comment type="caution">
    <text evidence="1">The sequence shown here is derived from an EMBL/GenBank/DDBJ whole genome shotgun (WGS) entry which is preliminary data.</text>
</comment>
<accession>A0A973WTM0</accession>
<gene>
    <name evidence="1" type="ORF">HU230_19670</name>
</gene>
<dbReference type="AlphaFoldDB" id="A0A973WTM0"/>
<name>A0A973WTM0_9BRAD</name>
<reference evidence="1" key="1">
    <citation type="submission" date="2020-06" db="EMBL/GenBank/DDBJ databases">
        <title>Whole Genome Sequence of Bradyrhizobium sp. Strain 66S1MB.</title>
        <authorList>
            <person name="Bromfield E."/>
            <person name="Cloutier S."/>
        </authorList>
    </citation>
    <scope>NUCLEOTIDE SEQUENCE</scope>
    <source>
        <strain evidence="1">66S1MB</strain>
    </source>
</reference>
<proteinExistence type="predicted"/>
<sequence length="69" mass="7957">MKRTPIEIPPKVARRFAAHLQAYHAEQDANRRDEIAAEARHMLLEHIPAGSKLRVSEVKELFELMRGEP</sequence>
<dbReference type="EMBL" id="JABWSX010000001">
    <property type="protein sequence ID" value="NVL07923.1"/>
    <property type="molecule type" value="Genomic_DNA"/>
</dbReference>
<protein>
    <submittedName>
        <fullName evidence="1">Uncharacterized protein</fullName>
    </submittedName>
</protein>
<organism evidence="1">
    <name type="scientific">Bradyrhizobium quebecense</name>
    <dbReference type="NCBI Taxonomy" id="2748629"/>
    <lineage>
        <taxon>Bacteria</taxon>
        <taxon>Pseudomonadati</taxon>
        <taxon>Pseudomonadota</taxon>
        <taxon>Alphaproteobacteria</taxon>
        <taxon>Hyphomicrobiales</taxon>
        <taxon>Nitrobacteraceae</taxon>
        <taxon>Bradyrhizobium</taxon>
    </lineage>
</organism>